<keyword evidence="3" id="KW-1185">Reference proteome</keyword>
<dbReference type="PROSITE" id="PS50125">
    <property type="entry name" value="GUANYLATE_CYCLASE_2"/>
    <property type="match status" value="1"/>
</dbReference>
<protein>
    <submittedName>
        <fullName evidence="2">Tetratricopeptide repeat protein</fullName>
    </submittedName>
</protein>
<dbReference type="InterPro" id="IPR029787">
    <property type="entry name" value="Nucleotide_cyclase"/>
</dbReference>
<dbReference type="Gene3D" id="3.30.70.1230">
    <property type="entry name" value="Nucleotide cyclase"/>
    <property type="match status" value="1"/>
</dbReference>
<dbReference type="Gene3D" id="1.25.40.10">
    <property type="entry name" value="Tetratricopeptide repeat domain"/>
    <property type="match status" value="1"/>
</dbReference>
<dbReference type="SMART" id="SM00028">
    <property type="entry name" value="TPR"/>
    <property type="match status" value="4"/>
</dbReference>
<dbReference type="Pfam" id="PF14559">
    <property type="entry name" value="TPR_19"/>
    <property type="match status" value="1"/>
</dbReference>
<reference evidence="2" key="1">
    <citation type="submission" date="2022-02" db="EMBL/GenBank/DDBJ databases">
        <title>The genome sequence of Ruegeria sp. 1NDH52C.</title>
        <authorList>
            <person name="Du J."/>
        </authorList>
    </citation>
    <scope>NUCLEOTIDE SEQUENCE</scope>
    <source>
        <strain evidence="2">1NDH52C</strain>
    </source>
</reference>
<comment type="caution">
    <text evidence="2">The sequence shown here is derived from an EMBL/GenBank/DDBJ whole genome shotgun (WGS) entry which is preliminary data.</text>
</comment>
<accession>A0ABS9P393</accession>
<feature type="domain" description="Guanylate cyclase" evidence="1">
    <location>
        <begin position="7"/>
        <end position="117"/>
    </location>
</feature>
<dbReference type="PANTHER" id="PTHR43081:SF19">
    <property type="entry name" value="PH-SENSITIVE ADENYLATE CYCLASE RV1264"/>
    <property type="match status" value="1"/>
</dbReference>
<dbReference type="Gene3D" id="3.40.50.10070">
    <property type="entry name" value="TolB, N-terminal domain"/>
    <property type="match status" value="1"/>
</dbReference>
<dbReference type="SUPFAM" id="SSF55073">
    <property type="entry name" value="Nucleotide cyclase"/>
    <property type="match status" value="1"/>
</dbReference>
<dbReference type="InterPro" id="IPR019734">
    <property type="entry name" value="TPR_rpt"/>
</dbReference>
<dbReference type="SUPFAM" id="SSF48452">
    <property type="entry name" value="TPR-like"/>
    <property type="match status" value="1"/>
</dbReference>
<dbReference type="Proteomes" id="UP001165279">
    <property type="component" value="Unassembled WGS sequence"/>
</dbReference>
<gene>
    <name evidence="2" type="ORF">MB818_21385</name>
</gene>
<evidence type="ECO:0000259" key="1">
    <source>
        <dbReference type="PROSITE" id="PS50125"/>
    </source>
</evidence>
<proteinExistence type="predicted"/>
<name>A0ABS9P393_9RHOB</name>
<dbReference type="InterPro" id="IPR001054">
    <property type="entry name" value="A/G_cyclase"/>
</dbReference>
<organism evidence="2 3">
    <name type="scientific">Ruegeria alba</name>
    <dbReference type="NCBI Taxonomy" id="2916756"/>
    <lineage>
        <taxon>Bacteria</taxon>
        <taxon>Pseudomonadati</taxon>
        <taxon>Pseudomonadota</taxon>
        <taxon>Alphaproteobacteria</taxon>
        <taxon>Rhodobacterales</taxon>
        <taxon>Roseobacteraceae</taxon>
        <taxon>Ruegeria</taxon>
    </lineage>
</organism>
<evidence type="ECO:0000313" key="3">
    <source>
        <dbReference type="Proteomes" id="UP001165279"/>
    </source>
</evidence>
<evidence type="ECO:0000313" key="2">
    <source>
        <dbReference type="EMBL" id="MCG6560766.1"/>
    </source>
</evidence>
<dbReference type="CDD" id="cd07302">
    <property type="entry name" value="CHD"/>
    <property type="match status" value="1"/>
</dbReference>
<dbReference type="InterPro" id="IPR011990">
    <property type="entry name" value="TPR-like_helical_dom_sf"/>
</dbReference>
<sequence>MHRKLATILVGDIVGSTLQMERDEEGSVRRFQNCLGAVAQTVNEHDGRVFSRAGDAVLAEFSSPVNALRAAMEARGALARVDASSPKDMRFGLHIADVMDVEGDLRGDGVNIAARIQSEAEPGAIDTSRLLVDQVRRNSPCIFDDLGERTFKGISEPIQIFRVRDEFASQRWQPGRESTAKTPDKRPHSIAVAPLAAAGSADETQKALAGGMTDDLILELSRVSRLFVVSSSASAAVAGMEPKAIGDRLGVRYVLSGSMRLLGDRIRLNLSLTETDAGQVVWSDRVQRPFDEFLDLMDEITAQVSATVTGRMLVADTEVARRKPTGSLTAYEYYLRGLDSYRRGGVTDDNIRESMEWFDKAVEADPNFARARAMWVCSASWLDDYDWDDGRKRLRSALEIDPDDPEANRVLGSILIWERRFDESRAFHERAMRNAPNDAYILGKSAGYYLCVGEIEKALELLDKAEALDPFVPVWLTEQRAAAYYLLGRYADAIALIKGLPYQTRDCRMYRAACHVALGDTETAREIVQIATGMTPDLTQSYMRKREVFQDSRVQDELIARLADAGLPE</sequence>
<dbReference type="EMBL" id="JAKOEM010000039">
    <property type="protein sequence ID" value="MCG6560766.1"/>
    <property type="molecule type" value="Genomic_DNA"/>
</dbReference>
<dbReference type="RefSeq" id="WP_238906408.1">
    <property type="nucleotide sequence ID" value="NZ_JAKOEM010000039.1"/>
</dbReference>
<dbReference type="PANTHER" id="PTHR43081">
    <property type="entry name" value="ADENYLATE CYCLASE, TERMINAL-DIFFERENTIATION SPECIFIC-RELATED"/>
    <property type="match status" value="1"/>
</dbReference>
<dbReference type="InterPro" id="IPR050697">
    <property type="entry name" value="Adenylyl/Guanylyl_Cyclase_3/4"/>
</dbReference>